<evidence type="ECO:0000256" key="3">
    <source>
        <dbReference type="ARBA" id="ARBA00023002"/>
    </source>
</evidence>
<dbReference type="AlphaFoldDB" id="A0A381QA63"/>
<dbReference type="GO" id="GO:0016491">
    <property type="term" value="F:oxidoreductase activity"/>
    <property type="evidence" value="ECO:0007669"/>
    <property type="project" value="UniProtKB-KW"/>
</dbReference>
<evidence type="ECO:0000256" key="1">
    <source>
        <dbReference type="ARBA" id="ARBA00022630"/>
    </source>
</evidence>
<dbReference type="InterPro" id="IPR000415">
    <property type="entry name" value="Nitroreductase-like"/>
</dbReference>
<organism evidence="5">
    <name type="scientific">marine metagenome</name>
    <dbReference type="NCBI Taxonomy" id="408172"/>
    <lineage>
        <taxon>unclassified sequences</taxon>
        <taxon>metagenomes</taxon>
        <taxon>ecological metagenomes</taxon>
    </lineage>
</organism>
<evidence type="ECO:0000256" key="2">
    <source>
        <dbReference type="ARBA" id="ARBA00022643"/>
    </source>
</evidence>
<evidence type="ECO:0000259" key="4">
    <source>
        <dbReference type="Pfam" id="PF00881"/>
    </source>
</evidence>
<name>A0A381QA63_9ZZZZ</name>
<dbReference type="Pfam" id="PF00881">
    <property type="entry name" value="Nitroreductase"/>
    <property type="match status" value="1"/>
</dbReference>
<keyword evidence="1" id="KW-0285">Flavoprotein</keyword>
<dbReference type="PANTHER" id="PTHR23026">
    <property type="entry name" value="NADPH NITROREDUCTASE"/>
    <property type="match status" value="1"/>
</dbReference>
<accession>A0A381QA63</accession>
<proteinExistence type="predicted"/>
<gene>
    <name evidence="5" type="ORF">METZ01_LOCUS28722</name>
</gene>
<evidence type="ECO:0000313" key="5">
    <source>
        <dbReference type="EMBL" id="SUZ75868.1"/>
    </source>
</evidence>
<dbReference type="PANTHER" id="PTHR23026:SF90">
    <property type="entry name" value="IODOTYROSINE DEIODINASE 1"/>
    <property type="match status" value="1"/>
</dbReference>
<dbReference type="CDD" id="cd02062">
    <property type="entry name" value="Nitro_FMN_reductase"/>
    <property type="match status" value="1"/>
</dbReference>
<keyword evidence="2" id="KW-0288">FMN</keyword>
<reference evidence="5" key="1">
    <citation type="submission" date="2018-05" db="EMBL/GenBank/DDBJ databases">
        <authorList>
            <person name="Lanie J.A."/>
            <person name="Ng W.-L."/>
            <person name="Kazmierczak K.M."/>
            <person name="Andrzejewski T.M."/>
            <person name="Davidsen T.M."/>
            <person name="Wayne K.J."/>
            <person name="Tettelin H."/>
            <person name="Glass J.I."/>
            <person name="Rusch D."/>
            <person name="Podicherti R."/>
            <person name="Tsui H.-C.T."/>
            <person name="Winkler M.E."/>
        </authorList>
    </citation>
    <scope>NUCLEOTIDE SEQUENCE</scope>
</reference>
<sequence>VDFADLIRKRRMTRSFRSDLVSASVLDRVLDRGRRVPSAGNSQGYDFVVLEGQQTALYWDVTLPYKRRAAFRWQGLLLAPVLVTIWADPQAYLRRYSRPDKTETGLGKSLDAWSTPYWLVDGAFAAMALQFAAIDEGLGVLFFGMFEHGEAVAKALGVPSDRLPVGTIALGWPDLETEEIGRSANQERRSLNGSIDSVVHRGGW</sequence>
<feature type="domain" description="Nitroreductase" evidence="4">
    <location>
        <begin position="7"/>
        <end position="172"/>
    </location>
</feature>
<protein>
    <recommendedName>
        <fullName evidence="4">Nitroreductase domain-containing protein</fullName>
    </recommendedName>
</protein>
<dbReference type="InterPro" id="IPR050627">
    <property type="entry name" value="Nitroreductase/BluB"/>
</dbReference>
<dbReference type="Gene3D" id="3.40.109.10">
    <property type="entry name" value="NADH Oxidase"/>
    <property type="match status" value="1"/>
</dbReference>
<keyword evidence="3" id="KW-0560">Oxidoreductase</keyword>
<feature type="non-terminal residue" evidence="5">
    <location>
        <position position="1"/>
    </location>
</feature>
<dbReference type="SUPFAM" id="SSF55469">
    <property type="entry name" value="FMN-dependent nitroreductase-like"/>
    <property type="match status" value="1"/>
</dbReference>
<dbReference type="EMBL" id="UINC01001261">
    <property type="protein sequence ID" value="SUZ75868.1"/>
    <property type="molecule type" value="Genomic_DNA"/>
</dbReference>
<dbReference type="InterPro" id="IPR029479">
    <property type="entry name" value="Nitroreductase"/>
</dbReference>